<dbReference type="RefSeq" id="WP_227307772.1">
    <property type="nucleotide sequence ID" value="NZ_JAESVA010000004.1"/>
</dbReference>
<keyword evidence="7" id="KW-0808">Transferase</keyword>
<dbReference type="InterPro" id="IPR000524">
    <property type="entry name" value="Tscrpt_reg_HTH_GntR"/>
</dbReference>
<dbReference type="InterPro" id="IPR036390">
    <property type="entry name" value="WH_DNA-bd_sf"/>
</dbReference>
<dbReference type="Proteomes" id="UP000721844">
    <property type="component" value="Unassembled WGS sequence"/>
</dbReference>
<dbReference type="GO" id="GO:0003700">
    <property type="term" value="F:DNA-binding transcription factor activity"/>
    <property type="evidence" value="ECO:0007669"/>
    <property type="project" value="InterPro"/>
</dbReference>
<proteinExistence type="inferred from homology"/>
<dbReference type="InterPro" id="IPR015421">
    <property type="entry name" value="PyrdxlP-dep_Trfase_major"/>
</dbReference>
<dbReference type="InterPro" id="IPR036388">
    <property type="entry name" value="WH-like_DNA-bd_sf"/>
</dbReference>
<dbReference type="Gene3D" id="3.40.640.10">
    <property type="entry name" value="Type I PLP-dependent aspartate aminotransferase-like (Major domain)"/>
    <property type="match status" value="1"/>
</dbReference>
<dbReference type="PANTHER" id="PTHR46577">
    <property type="entry name" value="HTH-TYPE TRANSCRIPTIONAL REGULATORY PROTEIN GABR"/>
    <property type="match status" value="1"/>
</dbReference>
<evidence type="ECO:0000259" key="6">
    <source>
        <dbReference type="PROSITE" id="PS50949"/>
    </source>
</evidence>
<dbReference type="EMBL" id="JAESVA010000004">
    <property type="protein sequence ID" value="MCB8881097.1"/>
    <property type="molecule type" value="Genomic_DNA"/>
</dbReference>
<keyword evidence="3" id="KW-0805">Transcription regulation</keyword>
<comment type="similarity">
    <text evidence="1">In the C-terminal section; belongs to the class-I pyridoxal-phosphate-dependent aminotransferase family.</text>
</comment>
<keyword evidence="2" id="KW-0663">Pyridoxal phosphate</keyword>
<reference evidence="7 8" key="1">
    <citation type="journal article" date="2021" name="Microorganisms">
        <title>Acidisoma silvae sp. nov. and Acidisomacellulosilytica sp. nov., Two Acidophilic Bacteria Isolated from Decaying Wood, Hydrolyzing Cellulose and Producing Poly-3-hydroxybutyrate.</title>
        <authorList>
            <person name="Mieszkin S."/>
            <person name="Pouder E."/>
            <person name="Uroz S."/>
            <person name="Simon-Colin C."/>
            <person name="Alain K."/>
        </authorList>
    </citation>
    <scope>NUCLEOTIDE SEQUENCE [LARGE SCALE GENOMIC DNA]</scope>
    <source>
        <strain evidence="7 8">HW T5.17</strain>
    </source>
</reference>
<dbReference type="Pfam" id="PF00155">
    <property type="entry name" value="Aminotran_1_2"/>
    <property type="match status" value="1"/>
</dbReference>
<dbReference type="CDD" id="cd00609">
    <property type="entry name" value="AAT_like"/>
    <property type="match status" value="1"/>
</dbReference>
<sequence length="459" mass="49793">MDSGLPGSKIDLVAQGILQQIATGVLRPGDRVRSIRDEAQLLGVAKNTVVDAYIRLVAQGVLQSRPGSGYYVSRGAAAPVRSKISPFAGIPNGAALLTEQLERRLLIRPGDGRLPADWLGDAQLRRALSAIKLTSPEAYNYNTARGFPLLRERLCGTLGERGIDCTPDQILMTHGANHAMDLIIRSYVRPGDAVLVDEPGYYPLFSKLHIAGARIIGVRRQHDGPDVDDFVAKARSSGALLFFTQSLAHNPTGGSITLARAFALLKAAASEDMLIIEDDPFADILPYATPRLASLDQLERVIYIGSFSKTLAGSFRSGYIAASRSRTDELTELAVVTMVSTSAHNERLIHALMEQGHYLRHLRRLTLRLAEAVAKTIEGLEGLGFQIARPANTGFYLWLHARDRAAEVDLVADAAKNGIFIAPARAFSVSGEDATTMRINVAYGSDPTFLRWLGDRLTA</sequence>
<feature type="domain" description="HTH gntR-type" evidence="6">
    <location>
        <begin position="7"/>
        <end position="75"/>
    </location>
</feature>
<evidence type="ECO:0000256" key="1">
    <source>
        <dbReference type="ARBA" id="ARBA00005384"/>
    </source>
</evidence>
<dbReference type="SUPFAM" id="SSF53383">
    <property type="entry name" value="PLP-dependent transferases"/>
    <property type="match status" value="1"/>
</dbReference>
<dbReference type="PROSITE" id="PS50949">
    <property type="entry name" value="HTH_GNTR"/>
    <property type="match status" value="1"/>
</dbReference>
<accession>A0A963Z345</accession>
<keyword evidence="8" id="KW-1185">Reference proteome</keyword>
<dbReference type="SMART" id="SM00345">
    <property type="entry name" value="HTH_GNTR"/>
    <property type="match status" value="1"/>
</dbReference>
<dbReference type="Pfam" id="PF00392">
    <property type="entry name" value="GntR"/>
    <property type="match status" value="1"/>
</dbReference>
<keyword evidence="4" id="KW-0238">DNA-binding</keyword>
<dbReference type="SUPFAM" id="SSF46785">
    <property type="entry name" value="Winged helix' DNA-binding domain"/>
    <property type="match status" value="1"/>
</dbReference>
<dbReference type="Gene3D" id="1.10.10.10">
    <property type="entry name" value="Winged helix-like DNA-binding domain superfamily/Winged helix DNA-binding domain"/>
    <property type="match status" value="1"/>
</dbReference>
<dbReference type="InterPro" id="IPR015424">
    <property type="entry name" value="PyrdxlP-dep_Trfase"/>
</dbReference>
<dbReference type="AlphaFoldDB" id="A0A963Z345"/>
<evidence type="ECO:0000313" key="8">
    <source>
        <dbReference type="Proteomes" id="UP000721844"/>
    </source>
</evidence>
<dbReference type="InterPro" id="IPR051446">
    <property type="entry name" value="HTH_trans_reg/aminotransferase"/>
</dbReference>
<dbReference type="PANTHER" id="PTHR46577:SF2">
    <property type="entry name" value="TRANSCRIPTIONAL REGULATORY PROTEIN"/>
    <property type="match status" value="1"/>
</dbReference>
<dbReference type="GO" id="GO:0008483">
    <property type="term" value="F:transaminase activity"/>
    <property type="evidence" value="ECO:0007669"/>
    <property type="project" value="UniProtKB-KW"/>
</dbReference>
<name>A0A963Z345_9PROT</name>
<dbReference type="CDD" id="cd07377">
    <property type="entry name" value="WHTH_GntR"/>
    <property type="match status" value="1"/>
</dbReference>
<evidence type="ECO:0000256" key="3">
    <source>
        <dbReference type="ARBA" id="ARBA00023015"/>
    </source>
</evidence>
<dbReference type="GO" id="GO:0030170">
    <property type="term" value="F:pyridoxal phosphate binding"/>
    <property type="evidence" value="ECO:0007669"/>
    <property type="project" value="InterPro"/>
</dbReference>
<dbReference type="GO" id="GO:0003677">
    <property type="term" value="F:DNA binding"/>
    <property type="evidence" value="ECO:0007669"/>
    <property type="project" value="UniProtKB-KW"/>
</dbReference>
<keyword evidence="5" id="KW-0804">Transcription</keyword>
<evidence type="ECO:0000256" key="2">
    <source>
        <dbReference type="ARBA" id="ARBA00022898"/>
    </source>
</evidence>
<evidence type="ECO:0000313" key="7">
    <source>
        <dbReference type="EMBL" id="MCB8881097.1"/>
    </source>
</evidence>
<evidence type="ECO:0000256" key="5">
    <source>
        <dbReference type="ARBA" id="ARBA00023163"/>
    </source>
</evidence>
<protein>
    <submittedName>
        <fullName evidence="7">PLP-dependent aminotransferase family protein</fullName>
    </submittedName>
</protein>
<evidence type="ECO:0000256" key="4">
    <source>
        <dbReference type="ARBA" id="ARBA00023125"/>
    </source>
</evidence>
<organism evidence="7 8">
    <name type="scientific">Acidisoma cellulosilyticum</name>
    <dbReference type="NCBI Taxonomy" id="2802395"/>
    <lineage>
        <taxon>Bacteria</taxon>
        <taxon>Pseudomonadati</taxon>
        <taxon>Pseudomonadota</taxon>
        <taxon>Alphaproteobacteria</taxon>
        <taxon>Acetobacterales</taxon>
        <taxon>Acidocellaceae</taxon>
        <taxon>Acidisoma</taxon>
    </lineage>
</organism>
<keyword evidence="7" id="KW-0032">Aminotransferase</keyword>
<gene>
    <name evidence="7" type="ORF">ACELLULO517_12695</name>
</gene>
<dbReference type="InterPro" id="IPR004839">
    <property type="entry name" value="Aminotransferase_I/II_large"/>
</dbReference>
<comment type="caution">
    <text evidence="7">The sequence shown here is derived from an EMBL/GenBank/DDBJ whole genome shotgun (WGS) entry which is preliminary data.</text>
</comment>